<organism evidence="7 8">
    <name type="scientific">Pseudoalteromonas denitrificans DSM 6059</name>
    <dbReference type="NCBI Taxonomy" id="1123010"/>
    <lineage>
        <taxon>Bacteria</taxon>
        <taxon>Pseudomonadati</taxon>
        <taxon>Pseudomonadota</taxon>
        <taxon>Gammaproteobacteria</taxon>
        <taxon>Alteromonadales</taxon>
        <taxon>Pseudoalteromonadaceae</taxon>
        <taxon>Pseudoalteromonas</taxon>
    </lineage>
</organism>
<dbReference type="Pfam" id="PF02119">
    <property type="entry name" value="FlgI"/>
    <property type="match status" value="1"/>
</dbReference>
<sequence length="369" mass="38960">MNNIIIKCAQLFGLLYFVLFSIHVAAERIKDVAMVEGIRSNQLLGYGLVVGLPGTGEKTRYTEQTFKAMLKSFGITLPENVRPKIKNIAVVAVHAELPAFSKPGQRVDLTASSIGSAGSLRGGTLLQTFLKGVDGNVYAVAQGSLIVSGLGAEGLDGSKVLINTPTVGRIPNGATVERSVPSPFAQGDFITFNLHNADFTSAKRLADSINELVGPNTARPMDATSIRVTAPRDVSQRVAYLATLENLEFKPADTGARIIVNSRTGTIVIGKDVKLQPAAITHGGLTVTIAEQLDVDQPDPFSEGQTVVTAQSIIDVSRDDTRAFVFDPGVSLDDLVRAINEVGAAPGDLMAILEALKEAGALSGQLIVI</sequence>
<evidence type="ECO:0000256" key="2">
    <source>
        <dbReference type="ARBA" id="ARBA00004117"/>
    </source>
</evidence>
<comment type="subunit">
    <text evidence="6">The basal body constitutes a major portion of the flagellar organelle and consists of four rings (L,P,S, and M) mounted on a central rod.</text>
</comment>
<gene>
    <name evidence="6" type="primary">flgI</name>
    <name evidence="7" type="ORF">SAMN02745724_01259</name>
</gene>
<evidence type="ECO:0000313" key="8">
    <source>
        <dbReference type="Proteomes" id="UP000198862"/>
    </source>
</evidence>
<name>A0A1I1HLD0_9GAMM</name>
<dbReference type="GO" id="GO:0009428">
    <property type="term" value="C:bacterial-type flagellum basal body, distal rod, P ring"/>
    <property type="evidence" value="ECO:0007669"/>
    <property type="project" value="InterPro"/>
</dbReference>
<dbReference type="STRING" id="1123010.SAMN02745724_01259"/>
<comment type="subcellular location">
    <subcellularLocation>
        <location evidence="2 6">Bacterial flagellum basal body</location>
    </subcellularLocation>
</comment>
<dbReference type="GO" id="GO:0005198">
    <property type="term" value="F:structural molecule activity"/>
    <property type="evidence" value="ECO:0007669"/>
    <property type="project" value="InterPro"/>
</dbReference>
<keyword evidence="5 6" id="KW-0975">Bacterial flagellum</keyword>
<keyword evidence="7" id="KW-0969">Cilium</keyword>
<keyword evidence="4" id="KW-0732">Signal</keyword>
<dbReference type="InterPro" id="IPR001782">
    <property type="entry name" value="Flag_FlgI"/>
</dbReference>
<accession>A0A1I1HLD0</accession>
<dbReference type="PRINTS" id="PR01010">
    <property type="entry name" value="FLGPRINGFLGI"/>
</dbReference>
<dbReference type="EMBL" id="FOLO01000006">
    <property type="protein sequence ID" value="SFC24939.1"/>
    <property type="molecule type" value="Genomic_DNA"/>
</dbReference>
<keyword evidence="8" id="KW-1185">Reference proteome</keyword>
<dbReference type="GO" id="GO:0071973">
    <property type="term" value="P:bacterial-type flagellum-dependent cell motility"/>
    <property type="evidence" value="ECO:0007669"/>
    <property type="project" value="InterPro"/>
</dbReference>
<comment type="function">
    <text evidence="1 6">Assembles around the rod to form the L-ring and probably protects the motor/basal body from shearing forces during rotation.</text>
</comment>
<dbReference type="OrthoDB" id="9786431at2"/>
<protein>
    <recommendedName>
        <fullName evidence="6">Flagellar P-ring protein</fullName>
    </recommendedName>
    <alternativeName>
        <fullName evidence="6">Basal body P-ring protein</fullName>
    </alternativeName>
</protein>
<dbReference type="HAMAP" id="MF_00416">
    <property type="entry name" value="FlgI"/>
    <property type="match status" value="1"/>
</dbReference>
<evidence type="ECO:0000256" key="1">
    <source>
        <dbReference type="ARBA" id="ARBA00002591"/>
    </source>
</evidence>
<keyword evidence="7" id="KW-0282">Flagellum</keyword>
<keyword evidence="7" id="KW-0966">Cell projection</keyword>
<dbReference type="NCBIfam" id="NF003676">
    <property type="entry name" value="PRK05303.1"/>
    <property type="match status" value="1"/>
</dbReference>
<dbReference type="AlphaFoldDB" id="A0A1I1HLD0"/>
<reference evidence="7 8" key="1">
    <citation type="submission" date="2016-10" db="EMBL/GenBank/DDBJ databases">
        <authorList>
            <person name="de Groot N.N."/>
        </authorList>
    </citation>
    <scope>NUCLEOTIDE SEQUENCE [LARGE SCALE GENOMIC DNA]</scope>
    <source>
        <strain evidence="7 8">DSM 6059</strain>
    </source>
</reference>
<proteinExistence type="inferred from homology"/>
<evidence type="ECO:0000313" key="7">
    <source>
        <dbReference type="EMBL" id="SFC24939.1"/>
    </source>
</evidence>
<dbReference type="RefSeq" id="WP_091981750.1">
    <property type="nucleotide sequence ID" value="NZ_FOLO01000006.1"/>
</dbReference>
<comment type="similarity">
    <text evidence="3 6">Belongs to the FlgI family.</text>
</comment>
<dbReference type="PANTHER" id="PTHR30381">
    <property type="entry name" value="FLAGELLAR P-RING PERIPLASMIC PROTEIN FLGI"/>
    <property type="match status" value="1"/>
</dbReference>
<evidence type="ECO:0000256" key="6">
    <source>
        <dbReference type="HAMAP-Rule" id="MF_00416"/>
    </source>
</evidence>
<evidence type="ECO:0000256" key="3">
    <source>
        <dbReference type="ARBA" id="ARBA00008994"/>
    </source>
</evidence>
<evidence type="ECO:0000256" key="5">
    <source>
        <dbReference type="ARBA" id="ARBA00023143"/>
    </source>
</evidence>
<dbReference type="Proteomes" id="UP000198862">
    <property type="component" value="Unassembled WGS sequence"/>
</dbReference>
<dbReference type="PANTHER" id="PTHR30381:SF0">
    <property type="entry name" value="FLAGELLAR P-RING PROTEIN"/>
    <property type="match status" value="1"/>
</dbReference>
<evidence type="ECO:0000256" key="4">
    <source>
        <dbReference type="ARBA" id="ARBA00022729"/>
    </source>
</evidence>
<dbReference type="GO" id="GO:0030288">
    <property type="term" value="C:outer membrane-bounded periplasmic space"/>
    <property type="evidence" value="ECO:0007669"/>
    <property type="project" value="InterPro"/>
</dbReference>